<evidence type="ECO:0000256" key="2">
    <source>
        <dbReference type="ARBA" id="ARBA00001933"/>
    </source>
</evidence>
<dbReference type="SUPFAM" id="SSF53686">
    <property type="entry name" value="Tryptophan synthase beta subunit-like PLP-dependent enzymes"/>
    <property type="match status" value="1"/>
</dbReference>
<keyword evidence="6" id="KW-0456">Lyase</keyword>
<dbReference type="Pfam" id="PF00291">
    <property type="entry name" value="PALP"/>
    <property type="match status" value="1"/>
</dbReference>
<evidence type="ECO:0000313" key="10">
    <source>
        <dbReference type="EMBL" id="SDJ26626.1"/>
    </source>
</evidence>
<dbReference type="InterPro" id="IPR001926">
    <property type="entry name" value="TrpB-like_PALP"/>
</dbReference>
<keyword evidence="11" id="KW-1185">Reference proteome</keyword>
<dbReference type="Gene3D" id="3.40.50.1100">
    <property type="match status" value="2"/>
</dbReference>
<dbReference type="InterPro" id="IPR050147">
    <property type="entry name" value="Ser/Thr_Dehydratase"/>
</dbReference>
<organism evidence="10 11">
    <name type="scientific">Natribacillus halophilus</name>
    <dbReference type="NCBI Taxonomy" id="549003"/>
    <lineage>
        <taxon>Bacteria</taxon>
        <taxon>Bacillati</taxon>
        <taxon>Bacillota</taxon>
        <taxon>Bacilli</taxon>
        <taxon>Bacillales</taxon>
        <taxon>Bacillaceae</taxon>
        <taxon>Natribacillus</taxon>
    </lineage>
</organism>
<evidence type="ECO:0000256" key="5">
    <source>
        <dbReference type="ARBA" id="ARBA00022898"/>
    </source>
</evidence>
<dbReference type="GO" id="GO:0030170">
    <property type="term" value="F:pyridoxal phosphate binding"/>
    <property type="evidence" value="ECO:0007669"/>
    <property type="project" value="InterPro"/>
</dbReference>
<dbReference type="AlphaFoldDB" id="A0A1G8SBM1"/>
<gene>
    <name evidence="10" type="ORF">SAMN04488123_12518</name>
</gene>
<evidence type="ECO:0000256" key="6">
    <source>
        <dbReference type="ARBA" id="ARBA00023239"/>
    </source>
</evidence>
<proteinExistence type="inferred from homology"/>
<dbReference type="GO" id="GO:0004794">
    <property type="term" value="F:threonine deaminase activity"/>
    <property type="evidence" value="ECO:0007669"/>
    <property type="project" value="UniProtKB-EC"/>
</dbReference>
<dbReference type="EMBL" id="FNEN01000025">
    <property type="protein sequence ID" value="SDJ26626.1"/>
    <property type="molecule type" value="Genomic_DNA"/>
</dbReference>
<evidence type="ECO:0000256" key="1">
    <source>
        <dbReference type="ARBA" id="ARBA00001274"/>
    </source>
</evidence>
<comment type="catalytic activity">
    <reaction evidence="1">
        <text>L-threonine = 2-oxobutanoate + NH4(+)</text>
        <dbReference type="Rhea" id="RHEA:22108"/>
        <dbReference type="ChEBI" id="CHEBI:16763"/>
        <dbReference type="ChEBI" id="CHEBI:28938"/>
        <dbReference type="ChEBI" id="CHEBI:57926"/>
        <dbReference type="EC" id="4.3.1.19"/>
    </reaction>
</comment>
<dbReference type="GO" id="GO:0006567">
    <property type="term" value="P:L-threonine catabolic process"/>
    <property type="evidence" value="ECO:0007669"/>
    <property type="project" value="TreeGrafter"/>
</dbReference>
<comment type="function">
    <text evidence="7">Catalyzes the anaerobic formation of alpha-ketobutyrate and ammonia from threonine in a two-step reaction. The first step involved a dehydration of threonine and a production of enamine intermediates (aminocrotonate), which tautomerizes to its imine form (iminobutyrate). Both intermediates are unstable and short-lived. The second step is the nonenzymatic hydrolysis of the enamine/imine intermediates to form 2-ketobutyrate and free ammonia. In the low water environment of the cell, the second step is accelerated by RidA.</text>
</comment>
<feature type="domain" description="Tryptophan synthase beta chain-like PALP" evidence="9">
    <location>
        <begin position="12"/>
        <end position="301"/>
    </location>
</feature>
<name>A0A1G8SBM1_9BACI</name>
<dbReference type="InterPro" id="IPR000634">
    <property type="entry name" value="Ser/Thr_deHydtase_PyrdxlP-BS"/>
</dbReference>
<dbReference type="RefSeq" id="WP_245723218.1">
    <property type="nucleotide sequence ID" value="NZ_FNEN01000025.1"/>
</dbReference>
<dbReference type="GO" id="GO:0009097">
    <property type="term" value="P:isoleucine biosynthetic process"/>
    <property type="evidence" value="ECO:0007669"/>
    <property type="project" value="TreeGrafter"/>
</dbReference>
<evidence type="ECO:0000256" key="3">
    <source>
        <dbReference type="ARBA" id="ARBA00010869"/>
    </source>
</evidence>
<evidence type="ECO:0000313" key="11">
    <source>
        <dbReference type="Proteomes" id="UP000198853"/>
    </source>
</evidence>
<protein>
    <recommendedName>
        <fullName evidence="4">threonine ammonia-lyase</fullName>
        <ecNumber evidence="4">4.3.1.19</ecNumber>
    </recommendedName>
    <alternativeName>
        <fullName evidence="8">Threonine deaminase</fullName>
    </alternativeName>
</protein>
<dbReference type="PANTHER" id="PTHR48078:SF6">
    <property type="entry name" value="L-THREONINE DEHYDRATASE CATABOLIC TDCB"/>
    <property type="match status" value="1"/>
</dbReference>
<dbReference type="CDD" id="cd01562">
    <property type="entry name" value="Thr-dehyd"/>
    <property type="match status" value="1"/>
</dbReference>
<keyword evidence="5" id="KW-0663">Pyridoxal phosphate</keyword>
<dbReference type="InterPro" id="IPR036052">
    <property type="entry name" value="TrpB-like_PALP_sf"/>
</dbReference>
<sequence length="320" mass="34081">MRSVWKARHRLRDHLEKTPLIESPILSEHSGVPIYLKLETMQPSRSFKLRGAFNFLLSLTKEEKNRGVSTFSTGNHGLAVAYAANRLGMRAVIFVSESVPEGKKAALRDSGAELVVTGKSQDEAGEACHERSQNEGLTVVPPFDHPEIIAGQGTIALEILEELPEVETVAAGLSGGGLLAGIGMALKYTDPTITVTGISVEKGATMDESIAAGKPLEIPEHPTYADSLLGGIGLDNQYTFSAIQKYVDVRRRLAEADIAKGMAFLYKYHHLVVEGAAAVGVGALLNGTIQPQGAAALVVTGAGIDVESHSEIVRDYLDGV</sequence>
<dbReference type="GO" id="GO:0003941">
    <property type="term" value="F:L-serine ammonia-lyase activity"/>
    <property type="evidence" value="ECO:0007669"/>
    <property type="project" value="TreeGrafter"/>
</dbReference>
<dbReference type="FunFam" id="3.40.50.1100:FF:000005">
    <property type="entry name" value="Threonine dehydratase catabolic"/>
    <property type="match status" value="1"/>
</dbReference>
<evidence type="ECO:0000256" key="8">
    <source>
        <dbReference type="ARBA" id="ARBA00031427"/>
    </source>
</evidence>
<evidence type="ECO:0000256" key="4">
    <source>
        <dbReference type="ARBA" id="ARBA00012096"/>
    </source>
</evidence>
<comment type="similarity">
    <text evidence="3">Belongs to the serine/threonine dehydratase family.</text>
</comment>
<evidence type="ECO:0000259" key="9">
    <source>
        <dbReference type="Pfam" id="PF00291"/>
    </source>
</evidence>
<dbReference type="EC" id="4.3.1.19" evidence="4"/>
<dbReference type="NCBIfam" id="NF005680">
    <property type="entry name" value="PRK07476.1"/>
    <property type="match status" value="1"/>
</dbReference>
<comment type="cofactor">
    <cofactor evidence="2">
        <name>pyridoxal 5'-phosphate</name>
        <dbReference type="ChEBI" id="CHEBI:597326"/>
    </cofactor>
</comment>
<evidence type="ECO:0000256" key="7">
    <source>
        <dbReference type="ARBA" id="ARBA00025527"/>
    </source>
</evidence>
<dbReference type="Proteomes" id="UP000198853">
    <property type="component" value="Unassembled WGS sequence"/>
</dbReference>
<dbReference type="GO" id="GO:0006565">
    <property type="term" value="P:L-serine catabolic process"/>
    <property type="evidence" value="ECO:0007669"/>
    <property type="project" value="TreeGrafter"/>
</dbReference>
<accession>A0A1G8SBM1</accession>
<dbReference type="PROSITE" id="PS00165">
    <property type="entry name" value="DEHYDRATASE_SER_THR"/>
    <property type="match status" value="1"/>
</dbReference>
<dbReference type="PANTHER" id="PTHR48078">
    <property type="entry name" value="THREONINE DEHYDRATASE, MITOCHONDRIAL-RELATED"/>
    <property type="match status" value="1"/>
</dbReference>
<reference evidence="10 11" key="1">
    <citation type="submission" date="2016-10" db="EMBL/GenBank/DDBJ databases">
        <authorList>
            <person name="de Groot N.N."/>
        </authorList>
    </citation>
    <scope>NUCLEOTIDE SEQUENCE [LARGE SCALE GENOMIC DNA]</scope>
    <source>
        <strain evidence="10 11">DSM 21771</strain>
    </source>
</reference>